<proteinExistence type="inferred from homology"/>
<keyword evidence="5 8" id="KW-0456">Lyase</keyword>
<evidence type="ECO:0000256" key="8">
    <source>
        <dbReference type="HAMAP-Rule" id="MF_00464"/>
    </source>
</evidence>
<dbReference type="PANTHER" id="PTHR33866:SF2">
    <property type="entry name" value="S-ADENOSYLMETHIONINE DECARBOXYLASE PROENZYME"/>
    <property type="match status" value="1"/>
</dbReference>
<feature type="modified residue" description="Pyruvic acid (Ser); by autocatalysis" evidence="8">
    <location>
        <position position="67"/>
    </location>
</feature>
<dbReference type="InParanoid" id="A0A0F7IJ07"/>
<keyword evidence="7 8" id="KW-0670">Pyruvate</keyword>
<comment type="cofactor">
    <cofactor evidence="8">
        <name>pyruvate</name>
        <dbReference type="ChEBI" id="CHEBI:15361"/>
    </cofactor>
    <text evidence="8">Binds 1 pyruvoyl group covalently per subunit.</text>
</comment>
<dbReference type="Gene3D" id="3.60.90.10">
    <property type="entry name" value="S-adenosylmethionine decarboxylase"/>
    <property type="match status" value="1"/>
</dbReference>
<dbReference type="InterPro" id="IPR003826">
    <property type="entry name" value="AdoMetDC_fam_prok"/>
</dbReference>
<comment type="similarity">
    <text evidence="8">Belongs to the prokaryotic AdoMetDC family. Type 1 subfamily.</text>
</comment>
<dbReference type="KEGG" id="gah:GAH_00476"/>
<feature type="site" description="Cleavage (non-hydrolytic); by autolysis" evidence="8">
    <location>
        <begin position="66"/>
        <end position="67"/>
    </location>
</feature>
<dbReference type="Pfam" id="PF02675">
    <property type="entry name" value="AdoMet_dc"/>
    <property type="match status" value="1"/>
</dbReference>
<feature type="chain" id="PRO_5023401464" description="S-adenosylmethionine decarboxylase beta chain" evidence="8">
    <location>
        <begin position="1"/>
        <end position="66"/>
    </location>
</feature>
<dbReference type="Proteomes" id="UP000034723">
    <property type="component" value="Chromosome"/>
</dbReference>
<dbReference type="EC" id="4.1.1.50" evidence="8"/>
<comment type="function">
    <text evidence="8">Catalyzes the decarboxylation of S-adenosylmethionine to S-adenosylmethioninamine (dcAdoMet), the propylamine donor required for the synthesis of the polyamines spermine and spermidine from the diamine putrescine.</text>
</comment>
<dbReference type="STRING" id="113653.GAH_00476"/>
<keyword evidence="8" id="KW-0949">S-adenosyl-L-methionine</keyword>
<keyword evidence="4 8" id="KW-0865">Zymogen</keyword>
<evidence type="ECO:0000313" key="9">
    <source>
        <dbReference type="EMBL" id="AKG92175.1"/>
    </source>
</evidence>
<keyword evidence="8" id="KW-0745">Spermidine biosynthesis</keyword>
<comment type="pathway">
    <text evidence="8">Amine and polyamine biosynthesis; S-adenosylmethioninamine biosynthesis; S-adenosylmethioninamine from S-adenosyl-L-methionine: step 1/1.</text>
</comment>
<dbReference type="HAMAP" id="MF_00464">
    <property type="entry name" value="AdoMetDC_1"/>
    <property type="match status" value="1"/>
</dbReference>
<dbReference type="SUPFAM" id="SSF56276">
    <property type="entry name" value="S-adenosylmethionine decarboxylase"/>
    <property type="match status" value="1"/>
</dbReference>
<dbReference type="EMBL" id="CP011267">
    <property type="protein sequence ID" value="AKG92175.1"/>
    <property type="molecule type" value="Genomic_DNA"/>
</dbReference>
<comment type="subunit">
    <text evidence="8">Heterotetramer of two alpha and two beta chains arranged as a dimer of alpha/beta heterodimers.</text>
</comment>
<dbReference type="FunCoup" id="A0A0F7IJ07">
    <property type="interactions" value="15"/>
</dbReference>
<dbReference type="OrthoDB" id="114016at2157"/>
<comment type="PTM">
    <text evidence="8">Is synthesized initially as an inactive proenzyme. Formation of the active enzyme involves a self-maturation process in which the active site pyruvoyl group is generated from an internal serine residue via an autocatalytic post-translational modification. Two non-identical subunits are generated from the proenzyme in this reaction, and the pyruvate is formed at the N-terminus of the alpha chain, which is derived from the carboxyl end of the proenzyme. The post-translation cleavage follows an unusual pathway, termed non-hydrolytic serinolysis, in which the side chain hydroxyl group of the serine supplies its oxygen atom to form the C-terminus of the beta chain, while the remainder of the serine residue undergoes an oxidative deamination to produce ammonia and the pyruvoyl group blocking the N-terminus of the alpha chain.</text>
</comment>
<dbReference type="PANTHER" id="PTHR33866">
    <property type="entry name" value="S-ADENOSYLMETHIONINE DECARBOXYLASE PROENZYME"/>
    <property type="match status" value="1"/>
</dbReference>
<evidence type="ECO:0000256" key="7">
    <source>
        <dbReference type="ARBA" id="ARBA00023317"/>
    </source>
</evidence>
<keyword evidence="2 8" id="KW-0068">Autocatalytic cleavage</keyword>
<dbReference type="AlphaFoldDB" id="A0A0F7IJ07"/>
<evidence type="ECO:0000256" key="1">
    <source>
        <dbReference type="ARBA" id="ARBA00022793"/>
    </source>
</evidence>
<accession>A0A0F7IJ07</accession>
<evidence type="ECO:0000256" key="4">
    <source>
        <dbReference type="ARBA" id="ARBA00023145"/>
    </source>
</evidence>
<dbReference type="HOGENOM" id="CLU_125470_2_3_2"/>
<dbReference type="GO" id="GO:0008295">
    <property type="term" value="P:spermidine biosynthetic process"/>
    <property type="evidence" value="ECO:0007669"/>
    <property type="project" value="UniProtKB-UniRule"/>
</dbReference>
<dbReference type="RefSeq" id="WP_048094510.1">
    <property type="nucleotide sequence ID" value="NZ_CP011267.1"/>
</dbReference>
<name>A0A0F7IJ07_9EURY</name>
<dbReference type="UniPathway" id="UPA00331">
    <property type="reaction ID" value="UER00451"/>
</dbReference>
<keyword evidence="1 8" id="KW-0210">Decarboxylase</keyword>
<comment type="catalytic activity">
    <reaction evidence="8">
        <text>S-adenosyl-L-methionine + H(+) = S-adenosyl 3-(methylsulfanyl)propylamine + CO2</text>
        <dbReference type="Rhea" id="RHEA:15981"/>
        <dbReference type="ChEBI" id="CHEBI:15378"/>
        <dbReference type="ChEBI" id="CHEBI:16526"/>
        <dbReference type="ChEBI" id="CHEBI:57443"/>
        <dbReference type="ChEBI" id="CHEBI:59789"/>
        <dbReference type="EC" id="4.1.1.50"/>
    </reaction>
</comment>
<keyword evidence="10" id="KW-1185">Reference proteome</keyword>
<evidence type="ECO:0000256" key="6">
    <source>
        <dbReference type="ARBA" id="ARBA00023270"/>
    </source>
</evidence>
<sequence length="135" mass="15012">MVPVVETEGIHIIVEASGCDADVISDPKKIERIFKDAARHAKMTVKASYFFKFMPAGVSGAVIVAESHISIHTWPEFGYAALDVYTCGDSDPEKAVDYILEKIGAKHAHVSEVKRGIREEEGTYTHTILTWEEEF</sequence>
<keyword evidence="3 8" id="KW-0620">Polyamine biosynthesis</keyword>
<dbReference type="GO" id="GO:0004014">
    <property type="term" value="F:adenosylmethionine decarboxylase activity"/>
    <property type="evidence" value="ECO:0007669"/>
    <property type="project" value="UniProtKB-UniRule"/>
</dbReference>
<feature type="active site" description="Proton acceptor; for processing activity" evidence="8">
    <location>
        <position position="72"/>
    </location>
</feature>
<dbReference type="GO" id="GO:0005829">
    <property type="term" value="C:cytosol"/>
    <property type="evidence" value="ECO:0007669"/>
    <property type="project" value="TreeGrafter"/>
</dbReference>
<reference evidence="9 10" key="1">
    <citation type="submission" date="2015-04" db="EMBL/GenBank/DDBJ databases">
        <title>The complete genome sequence of the hyperthermophilic, obligate iron-reducing archaeon Geoglobus ahangari strain 234T.</title>
        <authorList>
            <person name="Manzella M.P."/>
            <person name="Holmes D.E."/>
            <person name="Rocheleau J.M."/>
            <person name="Chung A."/>
            <person name="Reguera G."/>
            <person name="Kashefi K."/>
        </authorList>
    </citation>
    <scope>NUCLEOTIDE SEQUENCE [LARGE SCALE GENOMIC DNA]</scope>
    <source>
        <strain evidence="9 10">234</strain>
    </source>
</reference>
<evidence type="ECO:0000313" key="10">
    <source>
        <dbReference type="Proteomes" id="UP000034723"/>
    </source>
</evidence>
<dbReference type="PATRIC" id="fig|113653.22.peg.477"/>
<evidence type="ECO:0000256" key="3">
    <source>
        <dbReference type="ARBA" id="ARBA00023115"/>
    </source>
</evidence>
<organism evidence="9 10">
    <name type="scientific">Geoglobus ahangari</name>
    <dbReference type="NCBI Taxonomy" id="113653"/>
    <lineage>
        <taxon>Archaea</taxon>
        <taxon>Methanobacteriati</taxon>
        <taxon>Methanobacteriota</taxon>
        <taxon>Archaeoglobi</taxon>
        <taxon>Archaeoglobales</taxon>
        <taxon>Archaeoglobaceae</taxon>
        <taxon>Geoglobus</taxon>
    </lineage>
</organism>
<feature type="active site" description="Schiff-base intermediate with substrate; via pyruvic acid" evidence="8">
    <location>
        <position position="67"/>
    </location>
</feature>
<keyword evidence="6 8" id="KW-0704">Schiff base</keyword>
<evidence type="ECO:0000256" key="5">
    <source>
        <dbReference type="ARBA" id="ARBA00023239"/>
    </source>
</evidence>
<dbReference type="InterPro" id="IPR016067">
    <property type="entry name" value="S-AdoMet_deCO2ase_core"/>
</dbReference>
<dbReference type="GeneID" id="24803057"/>
<gene>
    <name evidence="8" type="primary">speH</name>
    <name evidence="9" type="ORF">GAH_00476</name>
</gene>
<feature type="chain" id="PRO_5023401463" description="S-adenosylmethionine decarboxylase alpha chain" evidence="8">
    <location>
        <begin position="67"/>
        <end position="135"/>
    </location>
</feature>
<dbReference type="NCBIfam" id="TIGR03330">
    <property type="entry name" value="SAM_DCase_Bsu"/>
    <property type="match status" value="1"/>
</dbReference>
<feature type="active site" description="Proton donor; for catalytic activity" evidence="8">
    <location>
        <position position="87"/>
    </location>
</feature>
<dbReference type="InterPro" id="IPR017716">
    <property type="entry name" value="S-AdoMet_deCOase_pro-enz"/>
</dbReference>
<protein>
    <recommendedName>
        <fullName evidence="8">S-adenosylmethionine decarboxylase proenzyme</fullName>
        <shortName evidence="8">AdoMetDC</shortName>
        <shortName evidence="8">SAMDC</shortName>
        <ecNumber evidence="8">4.1.1.50</ecNumber>
    </recommendedName>
    <component>
        <recommendedName>
            <fullName evidence="8">S-adenosylmethionine decarboxylase beta chain</fullName>
        </recommendedName>
    </component>
    <component>
        <recommendedName>
            <fullName evidence="8">S-adenosylmethionine decarboxylase alpha chain</fullName>
        </recommendedName>
    </component>
</protein>
<evidence type="ECO:0000256" key="2">
    <source>
        <dbReference type="ARBA" id="ARBA00022813"/>
    </source>
</evidence>